<protein>
    <submittedName>
        <fullName evidence="2">DUF6273 domain-containing protein</fullName>
    </submittedName>
</protein>
<evidence type="ECO:0000313" key="2">
    <source>
        <dbReference type="EMBL" id="MDE5415476.1"/>
    </source>
</evidence>
<evidence type="ECO:0000313" key="3">
    <source>
        <dbReference type="Proteomes" id="UP001148125"/>
    </source>
</evidence>
<accession>A0ABT5VJ47</accession>
<comment type="caution">
    <text evidence="2">The sequence shown here is derived from an EMBL/GenBank/DDBJ whole genome shotgun (WGS) entry which is preliminary data.</text>
</comment>
<sequence length="264" mass="29704">MKTLGDLPVGTLVGDSQFHWGFTEQSSWGHLESAPKGYEPLRWRVVCQDRCHGEATTLMADRPVMYVKYTDGAYNDFPASIVSQRLNGTSNPFFQSIPQRFRNAIVPVTIMTEDRRATDVRFFILSQVELGGGTDGIQGDHGTPIPYFAENIRNIAPTRTMITLSQHGHQIFTRSPAVHSMHNLRMINWSTTTPSIGGTNHTHGLVIPAVNLQSDVPVSDYKVLGMHLLFEEDMQPILQSLNVKVNGKWEEVTYMTVKKDSQWM</sequence>
<organism evidence="2 3">
    <name type="scientific">Alkalihalobacterium chitinilyticum</name>
    <dbReference type="NCBI Taxonomy" id="2980103"/>
    <lineage>
        <taxon>Bacteria</taxon>
        <taxon>Bacillati</taxon>
        <taxon>Bacillota</taxon>
        <taxon>Bacilli</taxon>
        <taxon>Bacillales</taxon>
        <taxon>Bacillaceae</taxon>
        <taxon>Alkalihalobacterium</taxon>
    </lineage>
</organism>
<gene>
    <name evidence="2" type="ORF">N7Z68_19110</name>
</gene>
<name>A0ABT5VJ47_9BACI</name>
<dbReference type="EMBL" id="JAOTPO010000016">
    <property type="protein sequence ID" value="MDE5415476.1"/>
    <property type="molecule type" value="Genomic_DNA"/>
</dbReference>
<feature type="domain" description="DUF6273" evidence="1">
    <location>
        <begin position="76"/>
        <end position="213"/>
    </location>
</feature>
<keyword evidence="3" id="KW-1185">Reference proteome</keyword>
<evidence type="ECO:0000259" key="1">
    <source>
        <dbReference type="Pfam" id="PF19789"/>
    </source>
</evidence>
<dbReference type="InterPro" id="IPR046240">
    <property type="entry name" value="DUF6273"/>
</dbReference>
<dbReference type="Pfam" id="PF19789">
    <property type="entry name" value="DUF6273"/>
    <property type="match status" value="1"/>
</dbReference>
<reference evidence="2" key="1">
    <citation type="submission" date="2024-05" db="EMBL/GenBank/DDBJ databases">
        <title>Alkalihalobacillus sp. strain MEB203 novel alkaliphilic bacterium from Lonar Lake, India.</title>
        <authorList>
            <person name="Joshi A."/>
            <person name="Thite S."/>
            <person name="Mengade P."/>
        </authorList>
    </citation>
    <scope>NUCLEOTIDE SEQUENCE</scope>
    <source>
        <strain evidence="2">MEB 203</strain>
    </source>
</reference>
<dbReference type="Proteomes" id="UP001148125">
    <property type="component" value="Unassembled WGS sequence"/>
</dbReference>
<dbReference type="RefSeq" id="WP_275120078.1">
    <property type="nucleotide sequence ID" value="NZ_JAOTPO010000016.1"/>
</dbReference>
<proteinExistence type="predicted"/>